<evidence type="ECO:0000313" key="2">
    <source>
        <dbReference type="Proteomes" id="UP000275652"/>
    </source>
</evidence>
<name>A0A9X8E542_APHAT</name>
<accession>A0A9X8E542</accession>
<dbReference type="Proteomes" id="UP000275652">
    <property type="component" value="Unassembled WGS sequence"/>
</dbReference>
<organism evidence="1 2">
    <name type="scientific">Aphanomyces astaci</name>
    <name type="common">Crayfish plague agent</name>
    <dbReference type="NCBI Taxonomy" id="112090"/>
    <lineage>
        <taxon>Eukaryota</taxon>
        <taxon>Sar</taxon>
        <taxon>Stramenopiles</taxon>
        <taxon>Oomycota</taxon>
        <taxon>Saprolegniomycetes</taxon>
        <taxon>Saprolegniales</taxon>
        <taxon>Verrucalvaceae</taxon>
        <taxon>Aphanomyces</taxon>
    </lineage>
</organism>
<feature type="non-terminal residue" evidence="1">
    <location>
        <position position="1"/>
    </location>
</feature>
<proteinExistence type="predicted"/>
<protein>
    <submittedName>
        <fullName evidence="1">Uncharacterized protein</fullName>
    </submittedName>
</protein>
<dbReference type="EMBL" id="QUTI01019996">
    <property type="protein sequence ID" value="RLO09379.1"/>
    <property type="molecule type" value="Genomic_DNA"/>
</dbReference>
<dbReference type="AlphaFoldDB" id="A0A9X8E542"/>
<comment type="caution">
    <text evidence="1">The sequence shown here is derived from an EMBL/GenBank/DDBJ whole genome shotgun (WGS) entry which is preliminary data.</text>
</comment>
<reference evidence="1 2" key="1">
    <citation type="journal article" date="2018" name="J. Invertebr. Pathol.">
        <title>New genotyping method for the causative agent of crayfish plague (Aphanomyces astaci) based on whole genome data.</title>
        <authorList>
            <person name="Minardi D."/>
            <person name="Studholme D.J."/>
            <person name="van der Giezen M."/>
            <person name="Pretto T."/>
            <person name="Oidtmann B."/>
        </authorList>
    </citation>
    <scope>NUCLEOTIDE SEQUENCE [LARGE SCALE GENOMIC DNA]</scope>
    <source>
        <strain evidence="1 2">KB13</strain>
    </source>
</reference>
<gene>
    <name evidence="1" type="ORF">DYB28_007766</name>
</gene>
<sequence length="75" mass="8383">RVKTLSAMHLKTSGEGSMEAVAMKLGLDLTDVPLPDRDETFRKFCMTKSKESEVQIRSLIRSVLERVQTELTVGS</sequence>
<evidence type="ECO:0000313" key="1">
    <source>
        <dbReference type="EMBL" id="RLO09379.1"/>
    </source>
</evidence>